<protein>
    <recommendedName>
        <fullName evidence="4">Chromate transporter</fullName>
    </recommendedName>
</protein>
<evidence type="ECO:0000313" key="2">
    <source>
        <dbReference type="EMBL" id="MEZ7516305.1"/>
    </source>
</evidence>
<reference evidence="2 3" key="1">
    <citation type="submission" date="2023-05" db="EMBL/GenBank/DDBJ databases">
        <title>Adaptations of aquatic viruses from atmosphere-close ecosystems of the Central Arctic Ocean.</title>
        <authorList>
            <person name="Rahlff J."/>
            <person name="Holmfeldt K."/>
        </authorList>
    </citation>
    <scope>NUCLEOTIDE SEQUENCE [LARGE SCALE GENOMIC DNA]</scope>
    <source>
        <strain evidence="2 3">Arc14</strain>
    </source>
</reference>
<dbReference type="EMBL" id="JASMRN010000012">
    <property type="protein sequence ID" value="MEZ7516305.1"/>
    <property type="molecule type" value="Genomic_DNA"/>
</dbReference>
<gene>
    <name evidence="2" type="ORF">QO192_13570</name>
</gene>
<keyword evidence="3" id="KW-1185">Reference proteome</keyword>
<name>A0ABV4KHX7_9FLAO</name>
<feature type="transmembrane region" description="Helical" evidence="1">
    <location>
        <begin position="46"/>
        <end position="65"/>
    </location>
</feature>
<feature type="transmembrane region" description="Helical" evidence="1">
    <location>
        <begin position="6"/>
        <end position="34"/>
    </location>
</feature>
<accession>A0ABV4KHX7</accession>
<evidence type="ECO:0000313" key="3">
    <source>
        <dbReference type="Proteomes" id="UP001568894"/>
    </source>
</evidence>
<organism evidence="2 3">
    <name type="scientific">Flavobacterium frigidarium</name>
    <dbReference type="NCBI Taxonomy" id="99286"/>
    <lineage>
        <taxon>Bacteria</taxon>
        <taxon>Pseudomonadati</taxon>
        <taxon>Bacteroidota</taxon>
        <taxon>Flavobacteriia</taxon>
        <taxon>Flavobacteriales</taxon>
        <taxon>Flavobacteriaceae</taxon>
        <taxon>Flavobacterium</taxon>
    </lineage>
</organism>
<dbReference type="RefSeq" id="WP_026708273.1">
    <property type="nucleotide sequence ID" value="NZ_JASMRN010000012.1"/>
</dbReference>
<evidence type="ECO:0000256" key="1">
    <source>
        <dbReference type="SAM" id="Phobius"/>
    </source>
</evidence>
<sequence length="90" mass="9766">MNKLELFYGLLIGFAGTLVGSFLFITLLTDYTFIAGIEIMNSQGSLGKLITLGSIPNLIIFAALLKYNKDLIARGVVLALIILTLITVFL</sequence>
<keyword evidence="1" id="KW-0812">Transmembrane</keyword>
<dbReference type="Proteomes" id="UP001568894">
    <property type="component" value="Unassembled WGS sequence"/>
</dbReference>
<proteinExistence type="predicted"/>
<comment type="caution">
    <text evidence="2">The sequence shown here is derived from an EMBL/GenBank/DDBJ whole genome shotgun (WGS) entry which is preliminary data.</text>
</comment>
<evidence type="ECO:0008006" key="4">
    <source>
        <dbReference type="Google" id="ProtNLM"/>
    </source>
</evidence>
<keyword evidence="1" id="KW-1133">Transmembrane helix</keyword>
<keyword evidence="1" id="KW-0472">Membrane</keyword>
<feature type="transmembrane region" description="Helical" evidence="1">
    <location>
        <begin position="71"/>
        <end position="89"/>
    </location>
</feature>